<evidence type="ECO:0000259" key="1">
    <source>
        <dbReference type="Pfam" id="PF13358"/>
    </source>
</evidence>
<name>A0A4E0RL19_9GAMM</name>
<evidence type="ECO:0000313" key="2">
    <source>
        <dbReference type="EMBL" id="TGN99784.1"/>
    </source>
</evidence>
<dbReference type="EMBL" id="JSZA02000354">
    <property type="protein sequence ID" value="TGN99784.1"/>
    <property type="molecule type" value="Genomic_DNA"/>
</dbReference>
<dbReference type="Pfam" id="PF13358">
    <property type="entry name" value="DDE_3"/>
    <property type="match status" value="1"/>
</dbReference>
<feature type="domain" description="Tc1-like transposase DDE" evidence="1">
    <location>
        <begin position="175"/>
        <end position="365"/>
    </location>
</feature>
<dbReference type="AlphaFoldDB" id="A0A4E0RL19"/>
<dbReference type="PANTHER" id="PTHR33939:SF1">
    <property type="entry name" value="DUF4371 DOMAIN-CONTAINING PROTEIN"/>
    <property type="match status" value="1"/>
</dbReference>
<reference evidence="2 3" key="1">
    <citation type="journal article" date="2016" name="Front. Microbiol.">
        <title>Single-Cell (Meta-)Genomics of a Dimorphic Candidatus Thiomargarita nelsonii Reveals Genomic Plasticity.</title>
        <authorList>
            <person name="Flood B.E."/>
            <person name="Fliss P."/>
            <person name="Jones D.S."/>
            <person name="Dick G.J."/>
            <person name="Jain S."/>
            <person name="Kaster A.K."/>
            <person name="Winkel M."/>
            <person name="Mussmann M."/>
            <person name="Bailey J."/>
        </authorList>
    </citation>
    <scope>NUCLEOTIDE SEQUENCE [LARGE SCALE GENOMIC DNA]</scope>
    <source>
        <strain evidence="2">Hydrate Ridge</strain>
    </source>
</reference>
<accession>A0A4E0RL19</accession>
<gene>
    <name evidence="2" type="ORF">PN36_33510</name>
</gene>
<dbReference type="InterPro" id="IPR036397">
    <property type="entry name" value="RNaseH_sf"/>
</dbReference>
<organism evidence="2 3">
    <name type="scientific">Candidatus Thiomargarita nelsonii</name>
    <dbReference type="NCBI Taxonomy" id="1003181"/>
    <lineage>
        <taxon>Bacteria</taxon>
        <taxon>Pseudomonadati</taxon>
        <taxon>Pseudomonadota</taxon>
        <taxon>Gammaproteobacteria</taxon>
        <taxon>Thiotrichales</taxon>
        <taxon>Thiotrichaceae</taxon>
        <taxon>Thiomargarita</taxon>
    </lineage>
</organism>
<dbReference type="InterPro" id="IPR038717">
    <property type="entry name" value="Tc1-like_DDE_dom"/>
</dbReference>
<dbReference type="Gene3D" id="3.30.420.10">
    <property type="entry name" value="Ribonuclease H-like superfamily/Ribonuclease H"/>
    <property type="match status" value="1"/>
</dbReference>
<evidence type="ECO:0000313" key="3">
    <source>
        <dbReference type="Proteomes" id="UP000030428"/>
    </source>
</evidence>
<sequence length="423" mass="49435">MSFQGKEITAEMKEIVRLLKEHFDVERKTAKFVSTKNATLRIAKALGIGEATVKRIMAENKKPKESLEIKKRGKPPYKVPNHLEPVIRDFIREKNLKGQKVSTEELREHLSLSYQTEIPSTTLLRTLKRLGFVFGIGERRNALKEQEYVINARRNYLRQKIANRGPNGSLKRPEVYLDETYVNKNHSRKFTWYLEEDGPYVNKPSGKGPRLIILNAITKDGWVKGSEFVFTASRRTGDYHGQMNWDNFSRWFKNQLLPNIPSNSIIILDNAKYHNVLAEEAFPKPTTTKEELRAWLEKNYFSPNNDMLKSERFEKCKELAQKQKLKLDEIAEAHGHTILRTPQYHPELQPIETCWAIVKNELADKCDFTMENLKQMLPKAFEKVTPDTCQKLIAKMVSLEDKFWKEDKEIEDKKSYQVMWCLL</sequence>
<proteinExistence type="predicted"/>
<keyword evidence="3" id="KW-1185">Reference proteome</keyword>
<protein>
    <recommendedName>
        <fullName evidence="1">Tc1-like transposase DDE domain-containing protein</fullName>
    </recommendedName>
</protein>
<comment type="caution">
    <text evidence="2">The sequence shown here is derived from an EMBL/GenBank/DDBJ whole genome shotgun (WGS) entry which is preliminary data.</text>
</comment>
<dbReference type="PANTHER" id="PTHR33939">
    <property type="entry name" value="PROTEIN CBG22215"/>
    <property type="match status" value="1"/>
</dbReference>
<dbReference type="GO" id="GO:0003676">
    <property type="term" value="F:nucleic acid binding"/>
    <property type="evidence" value="ECO:0007669"/>
    <property type="project" value="InterPro"/>
</dbReference>
<dbReference type="Proteomes" id="UP000030428">
    <property type="component" value="Unassembled WGS sequence"/>
</dbReference>